<evidence type="ECO:0000313" key="2">
    <source>
        <dbReference type="Proteomes" id="UP000202922"/>
    </source>
</evidence>
<sequence>MTQTLGISGVMSPLRDEAALCSRGFCSRSNYSQLQQDYRCDVAHVTEAAIENWDQAPNSNCTSLQGLPTRRLIDLSADTAWISQSLPAISIQ</sequence>
<dbReference type="RefSeq" id="WP_141137866.1">
    <property type="nucleotide sequence ID" value="NZ_FXYE01000002.1"/>
</dbReference>
<name>A0A238KGU0_9RHOB</name>
<proteinExistence type="predicted"/>
<gene>
    <name evidence="1" type="ORF">COL8621_01848</name>
</gene>
<dbReference type="EMBL" id="FXYE01000002">
    <property type="protein sequence ID" value="SMX41897.1"/>
    <property type="molecule type" value="Genomic_DNA"/>
</dbReference>
<reference evidence="2" key="1">
    <citation type="submission" date="2017-05" db="EMBL/GenBank/DDBJ databases">
        <authorList>
            <person name="Rodrigo-Torres L."/>
            <person name="Arahal R. D."/>
            <person name="Lucena T."/>
        </authorList>
    </citation>
    <scope>NUCLEOTIDE SEQUENCE [LARGE SCALE GENOMIC DNA]</scope>
    <source>
        <strain evidence="2">CECT 8621</strain>
    </source>
</reference>
<keyword evidence="2" id="KW-1185">Reference proteome</keyword>
<evidence type="ECO:0000313" key="1">
    <source>
        <dbReference type="EMBL" id="SMX41897.1"/>
    </source>
</evidence>
<dbReference type="Proteomes" id="UP000202922">
    <property type="component" value="Unassembled WGS sequence"/>
</dbReference>
<protein>
    <submittedName>
        <fullName evidence="1">Uncharacterized protein</fullName>
    </submittedName>
</protein>
<dbReference type="AlphaFoldDB" id="A0A238KGU0"/>
<organism evidence="1 2">
    <name type="scientific">Actibacterium lipolyticum</name>
    <dbReference type="NCBI Taxonomy" id="1524263"/>
    <lineage>
        <taxon>Bacteria</taxon>
        <taxon>Pseudomonadati</taxon>
        <taxon>Pseudomonadota</taxon>
        <taxon>Alphaproteobacteria</taxon>
        <taxon>Rhodobacterales</taxon>
        <taxon>Roseobacteraceae</taxon>
        <taxon>Actibacterium</taxon>
    </lineage>
</organism>
<accession>A0A238KGU0</accession>